<dbReference type="PANTHER" id="PTHR43022">
    <property type="entry name" value="PROTEIN SMF"/>
    <property type="match status" value="1"/>
</dbReference>
<dbReference type="InterPro" id="IPR003488">
    <property type="entry name" value="DprA"/>
</dbReference>
<evidence type="ECO:0000259" key="2">
    <source>
        <dbReference type="Pfam" id="PF02481"/>
    </source>
</evidence>
<gene>
    <name evidence="3" type="ORF">D8843_08360</name>
</gene>
<dbReference type="Pfam" id="PF02481">
    <property type="entry name" value="DNA_processg_A"/>
    <property type="match status" value="1"/>
</dbReference>
<dbReference type="GO" id="GO:0009294">
    <property type="term" value="P:DNA-mediated transformation"/>
    <property type="evidence" value="ECO:0007669"/>
    <property type="project" value="InterPro"/>
</dbReference>
<dbReference type="InterPro" id="IPR057666">
    <property type="entry name" value="DrpA_SLOG"/>
</dbReference>
<protein>
    <recommendedName>
        <fullName evidence="2">Smf/DprA SLOG domain-containing protein</fullName>
    </recommendedName>
</protein>
<proteinExistence type="inferred from homology"/>
<dbReference type="AlphaFoldDB" id="A0A3R9J0S4"/>
<dbReference type="SUPFAM" id="SSF102405">
    <property type="entry name" value="MCP/YpsA-like"/>
    <property type="match status" value="1"/>
</dbReference>
<dbReference type="EMBL" id="RJOA01000019">
    <property type="protein sequence ID" value="RSI96373.1"/>
    <property type="molecule type" value="Genomic_DNA"/>
</dbReference>
<evidence type="ECO:0000313" key="4">
    <source>
        <dbReference type="Proteomes" id="UP000280535"/>
    </source>
</evidence>
<evidence type="ECO:0000313" key="3">
    <source>
        <dbReference type="EMBL" id="RSI96373.1"/>
    </source>
</evidence>
<sequence length="332" mass="37452">MFKIDNKIKQEALNFSTLQNCLKMTEGKFEPIFDSFIEEYKGIESSPILDYLDLYGNYFKINQNELNHEYALASAQFSKLKESDEIIKRGTSDYPDMLESTEKSPRFLYIRGRKSLLYELRKVSLVGSRNATDKAKYNTARLAQKLGKNGITVVSGLAKGIDVSAHKAALDLSLDTIAVIGTHLNQYYPAENKEVQLEIEKKGLVVSQFSPASKTQRWFFPMRNRVMSALSLATIVMEAGETSGSLIQADYALKQGRLVLLPESALENKHITWPEKFVKKGAKVMHNPSDALKILAESSFFKGEFNIDEELELIPLDFSLDIVSEEGRDRLA</sequence>
<comment type="similarity">
    <text evidence="1">Belongs to the DprA/Smf family.</text>
</comment>
<feature type="domain" description="Smf/DprA SLOG" evidence="2">
    <location>
        <begin position="87"/>
        <end position="293"/>
    </location>
</feature>
<dbReference type="PANTHER" id="PTHR43022:SF1">
    <property type="entry name" value="PROTEIN SMF"/>
    <property type="match status" value="1"/>
</dbReference>
<dbReference type="RefSeq" id="WP_125411574.1">
    <property type="nucleotide sequence ID" value="NZ_JAHZPO010000061.1"/>
</dbReference>
<name>A0A3R9J0S4_STRMT</name>
<accession>A0A3R9J0S4</accession>
<evidence type="ECO:0000256" key="1">
    <source>
        <dbReference type="ARBA" id="ARBA00006525"/>
    </source>
</evidence>
<organism evidence="3 4">
    <name type="scientific">Streptococcus mitis</name>
    <dbReference type="NCBI Taxonomy" id="28037"/>
    <lineage>
        <taxon>Bacteria</taxon>
        <taxon>Bacillati</taxon>
        <taxon>Bacillota</taxon>
        <taxon>Bacilli</taxon>
        <taxon>Lactobacillales</taxon>
        <taxon>Streptococcaceae</taxon>
        <taxon>Streptococcus</taxon>
        <taxon>Streptococcus mitis group</taxon>
    </lineage>
</organism>
<reference evidence="3 4" key="1">
    <citation type="submission" date="2018-11" db="EMBL/GenBank/DDBJ databases">
        <title>Species Designations Belie Phenotypic and Genotypic Heterogeneity in Oral Streptococci.</title>
        <authorList>
            <person name="Velsko I."/>
        </authorList>
    </citation>
    <scope>NUCLEOTIDE SEQUENCE [LARGE SCALE GENOMIC DNA]</scope>
    <source>
        <strain evidence="3 4">BCC49</strain>
    </source>
</reference>
<dbReference type="Gene3D" id="3.40.50.450">
    <property type="match status" value="1"/>
</dbReference>
<dbReference type="NCBIfam" id="TIGR00732">
    <property type="entry name" value="dprA"/>
    <property type="match status" value="1"/>
</dbReference>
<comment type="caution">
    <text evidence="3">The sequence shown here is derived from an EMBL/GenBank/DDBJ whole genome shotgun (WGS) entry which is preliminary data.</text>
</comment>
<dbReference type="Proteomes" id="UP000280535">
    <property type="component" value="Unassembled WGS sequence"/>
</dbReference>